<evidence type="ECO:0000256" key="1">
    <source>
        <dbReference type="ARBA" id="ARBA00004473"/>
    </source>
</evidence>
<keyword evidence="2 7" id="KW-0812">Transmembrane</keyword>
<keyword evidence="5" id="KW-0539">Nucleus</keyword>
<reference evidence="10" key="1">
    <citation type="submission" date="2020-01" db="EMBL/GenBank/DDBJ databases">
        <authorList>
            <consortium name="DOE Joint Genome Institute"/>
            <person name="Haridas S."/>
            <person name="Albert R."/>
            <person name="Binder M."/>
            <person name="Bloem J."/>
            <person name="Labutti K."/>
            <person name="Salamov A."/>
            <person name="Andreopoulos B."/>
            <person name="Baker S.E."/>
            <person name="Barry K."/>
            <person name="Bills G."/>
            <person name="Bluhm B.H."/>
            <person name="Cannon C."/>
            <person name="Castanera R."/>
            <person name="Culley D.E."/>
            <person name="Daum C."/>
            <person name="Ezra D."/>
            <person name="Gonzalez J.B."/>
            <person name="Henrissat B."/>
            <person name="Kuo A."/>
            <person name="Liang C."/>
            <person name="Lipzen A."/>
            <person name="Lutzoni F."/>
            <person name="Magnuson J."/>
            <person name="Mondo S."/>
            <person name="Nolan M."/>
            <person name="Ohm R."/>
            <person name="Pangilinan J."/>
            <person name="Park H.-J."/>
            <person name="Ramirez L."/>
            <person name="Alfaro M."/>
            <person name="Sun H."/>
            <person name="Tritt A."/>
            <person name="Yoshinaga Y."/>
            <person name="Zwiers L.-H."/>
            <person name="Turgeon B.G."/>
            <person name="Goodwin S.B."/>
            <person name="Spatafora J.W."/>
            <person name="Crous P.W."/>
            <person name="Grigoriev I.V."/>
        </authorList>
    </citation>
    <scope>NUCLEOTIDE SEQUENCE</scope>
    <source>
        <strain evidence="10">CBS 342.82</strain>
    </source>
</reference>
<dbReference type="PANTHER" id="PTHR28538">
    <property type="entry name" value="INTEGRAL INNER NUCLEAR MEMBRANE PROTEIN IMA1"/>
    <property type="match status" value="1"/>
</dbReference>
<protein>
    <recommendedName>
        <fullName evidence="8">Ima1 N-terminal domain-containing protein</fullName>
    </recommendedName>
</protein>
<comment type="subcellular location">
    <subcellularLocation>
        <location evidence="1">Nucleus inner membrane</location>
        <topology evidence="1">Multi-pass membrane protein</topology>
    </subcellularLocation>
</comment>
<dbReference type="Proteomes" id="UP000504637">
    <property type="component" value="Unplaced"/>
</dbReference>
<feature type="transmembrane region" description="Helical" evidence="7">
    <location>
        <begin position="197"/>
        <end position="219"/>
    </location>
</feature>
<organism evidence="10">
    <name type="scientific">Dissoconium aciculare CBS 342.82</name>
    <dbReference type="NCBI Taxonomy" id="1314786"/>
    <lineage>
        <taxon>Eukaryota</taxon>
        <taxon>Fungi</taxon>
        <taxon>Dikarya</taxon>
        <taxon>Ascomycota</taxon>
        <taxon>Pezizomycotina</taxon>
        <taxon>Dothideomycetes</taxon>
        <taxon>Dothideomycetidae</taxon>
        <taxon>Mycosphaerellales</taxon>
        <taxon>Dissoconiaceae</taxon>
        <taxon>Dissoconium</taxon>
    </lineage>
</organism>
<dbReference type="Pfam" id="PF09779">
    <property type="entry name" value="Ima1_N"/>
    <property type="match status" value="1"/>
</dbReference>
<proteinExistence type="predicted"/>
<evidence type="ECO:0000256" key="4">
    <source>
        <dbReference type="ARBA" id="ARBA00023136"/>
    </source>
</evidence>
<dbReference type="GeneID" id="54363270"/>
<reference evidence="10" key="2">
    <citation type="submission" date="2020-04" db="EMBL/GenBank/DDBJ databases">
        <authorList>
            <consortium name="NCBI Genome Project"/>
        </authorList>
    </citation>
    <scope>NUCLEOTIDE SEQUENCE</scope>
    <source>
        <strain evidence="10">CBS 342.82</strain>
    </source>
</reference>
<feature type="region of interest" description="Disordered" evidence="6">
    <location>
        <begin position="496"/>
        <end position="575"/>
    </location>
</feature>
<dbReference type="OrthoDB" id="5966927at2759"/>
<dbReference type="GO" id="GO:0071765">
    <property type="term" value="P:nuclear inner membrane organization"/>
    <property type="evidence" value="ECO:0007669"/>
    <property type="project" value="InterPro"/>
</dbReference>
<evidence type="ECO:0000256" key="2">
    <source>
        <dbReference type="ARBA" id="ARBA00022692"/>
    </source>
</evidence>
<evidence type="ECO:0000259" key="8">
    <source>
        <dbReference type="Pfam" id="PF09779"/>
    </source>
</evidence>
<dbReference type="GO" id="GO:0044732">
    <property type="term" value="C:mitotic spindle pole body"/>
    <property type="evidence" value="ECO:0007669"/>
    <property type="project" value="TreeGrafter"/>
</dbReference>
<dbReference type="InterPro" id="IPR042321">
    <property type="entry name" value="Ima1"/>
</dbReference>
<feature type="domain" description="Ima1 N-terminal" evidence="8">
    <location>
        <begin position="7"/>
        <end position="148"/>
    </location>
</feature>
<dbReference type="AlphaFoldDB" id="A0A6J3LZN6"/>
<reference evidence="10" key="3">
    <citation type="submission" date="2025-08" db="UniProtKB">
        <authorList>
            <consortium name="RefSeq"/>
        </authorList>
    </citation>
    <scope>IDENTIFICATION</scope>
    <source>
        <strain evidence="10">CBS 342.82</strain>
    </source>
</reference>
<evidence type="ECO:0000256" key="3">
    <source>
        <dbReference type="ARBA" id="ARBA00022989"/>
    </source>
</evidence>
<evidence type="ECO:0000313" key="9">
    <source>
        <dbReference type="Proteomes" id="UP000504637"/>
    </source>
</evidence>
<evidence type="ECO:0000256" key="7">
    <source>
        <dbReference type="SAM" id="Phobius"/>
    </source>
</evidence>
<sequence>MVFSRAIRCHFCNTRQAQVRRNTTQYQCTACEAVNFLDGKGNVVDTPVSFVEATERRSNASKRQIAIAPVRQRTTSPEYEQQQSSQPPKKLVFCRTCLQNQHLYNETLANYLPDDEDDPRYREFEARLPQFKADLEKRYPLICSKCAPLAQQQIHQADYYGMAQNAAKLCAETRSRGGRLTKRKGMRDDWKKWTMRVTLRFVGLVMYTGLYTQVAYHLYGLWCLYTTPTEFATDPSIQVCAIRATLLRADSACHQLLGSYLPYTIVAALFLLPYNTGLKLWFDGTHRMEAVRGQMNYLAIQVIMLGIRAVAWNKMSDPEFVETLTRSQIVVIHAFVALFLPIAQLAAQSGIEGVKWKLNGNIMPNPMERDVLGAYAGPASEEHHDPQPSEEDPFRLLRSNEPSAFSAASLAKSRPIQQRPYLSPPEESEHGASSDDEDAMETDFAPMMKSSTRRRNPGSQQRPNIEPTHTYFNHTNAPPLGLDTISRQLTAMEDHMQREQIQRQQEQQSRLRFEPRNSTSGFFNRAAAAPIPGPANSAAPFRRPVPPLPRQASPWSTTNSFSQNNNASSQLPSSQNRDFMARMRPTTPILTYPDASSPNNTQHQNQPQGGEEKFTGAGGHHSDFRLAKGKLSLPGDDRRTGLEERFDRFFGIDESAAAAAAVASGNNGGGKGWLGGLMGR</sequence>
<dbReference type="RefSeq" id="XP_033457128.1">
    <property type="nucleotide sequence ID" value="XM_033605470.1"/>
</dbReference>
<gene>
    <name evidence="10" type="ORF">K489DRAFT_382845</name>
</gene>
<feature type="region of interest" description="Disordered" evidence="6">
    <location>
        <begin position="588"/>
        <end position="639"/>
    </location>
</feature>
<evidence type="ECO:0000256" key="5">
    <source>
        <dbReference type="ARBA" id="ARBA00023242"/>
    </source>
</evidence>
<feature type="transmembrane region" description="Helical" evidence="7">
    <location>
        <begin position="294"/>
        <end position="312"/>
    </location>
</feature>
<feature type="region of interest" description="Disordered" evidence="6">
    <location>
        <begin position="405"/>
        <end position="482"/>
    </location>
</feature>
<dbReference type="GO" id="GO:0034992">
    <property type="term" value="C:microtubule organizing center attachment site"/>
    <property type="evidence" value="ECO:0007669"/>
    <property type="project" value="TreeGrafter"/>
</dbReference>
<accession>A0A6J3LZN6</accession>
<name>A0A6J3LZN6_9PEZI</name>
<feature type="transmembrane region" description="Helical" evidence="7">
    <location>
        <begin position="260"/>
        <end position="282"/>
    </location>
</feature>
<evidence type="ECO:0000256" key="6">
    <source>
        <dbReference type="SAM" id="MobiDB-lite"/>
    </source>
</evidence>
<evidence type="ECO:0000313" key="10">
    <source>
        <dbReference type="RefSeq" id="XP_033457128.1"/>
    </source>
</evidence>
<dbReference type="GO" id="GO:0005637">
    <property type="term" value="C:nuclear inner membrane"/>
    <property type="evidence" value="ECO:0007669"/>
    <property type="project" value="UniProtKB-SubCell"/>
</dbReference>
<dbReference type="InterPro" id="IPR018617">
    <property type="entry name" value="Ima1_N"/>
</dbReference>
<feature type="compositionally biased region" description="Low complexity" evidence="6">
    <location>
        <begin position="556"/>
        <end position="570"/>
    </location>
</feature>
<keyword evidence="4 7" id="KW-0472">Membrane</keyword>
<feature type="compositionally biased region" description="Polar residues" evidence="6">
    <location>
        <begin position="594"/>
        <end position="608"/>
    </location>
</feature>
<dbReference type="PANTHER" id="PTHR28538:SF1">
    <property type="entry name" value="INTEGRAL INNER NUCLEAR MEMBRANE PROTEIN IMA1"/>
    <property type="match status" value="1"/>
</dbReference>
<dbReference type="GO" id="GO:0034506">
    <property type="term" value="C:chromosome, centromeric core domain"/>
    <property type="evidence" value="ECO:0007669"/>
    <property type="project" value="TreeGrafter"/>
</dbReference>
<keyword evidence="3 7" id="KW-1133">Transmembrane helix</keyword>
<keyword evidence="9" id="KW-1185">Reference proteome</keyword>
<feature type="compositionally biased region" description="Basic and acidic residues" evidence="6">
    <location>
        <begin position="610"/>
        <end position="626"/>
    </location>
</feature>